<proteinExistence type="predicted"/>
<feature type="signal peptide" evidence="2">
    <location>
        <begin position="1"/>
        <end position="18"/>
    </location>
</feature>
<dbReference type="AlphaFoldDB" id="A0A1Y2EMV4"/>
<organism evidence="4 5">
    <name type="scientific">Leucosporidium creatinivorum</name>
    <dbReference type="NCBI Taxonomy" id="106004"/>
    <lineage>
        <taxon>Eukaryota</taxon>
        <taxon>Fungi</taxon>
        <taxon>Dikarya</taxon>
        <taxon>Basidiomycota</taxon>
        <taxon>Pucciniomycotina</taxon>
        <taxon>Microbotryomycetes</taxon>
        <taxon>Leucosporidiales</taxon>
        <taxon>Leucosporidium</taxon>
    </lineage>
</organism>
<reference evidence="4 5" key="1">
    <citation type="submission" date="2016-07" db="EMBL/GenBank/DDBJ databases">
        <title>Pervasive Adenine N6-methylation of Active Genes in Fungi.</title>
        <authorList>
            <consortium name="DOE Joint Genome Institute"/>
            <person name="Mondo S.J."/>
            <person name="Dannebaum R.O."/>
            <person name="Kuo R.C."/>
            <person name="Labutti K."/>
            <person name="Haridas S."/>
            <person name="Kuo A."/>
            <person name="Salamov A."/>
            <person name="Ahrendt S.R."/>
            <person name="Lipzen A."/>
            <person name="Sullivan W."/>
            <person name="Andreopoulos W.B."/>
            <person name="Clum A."/>
            <person name="Lindquist E."/>
            <person name="Daum C."/>
            <person name="Ramamoorthy G.K."/>
            <person name="Gryganskyi A."/>
            <person name="Culley D."/>
            <person name="Magnuson J.K."/>
            <person name="James T.Y."/>
            <person name="O'Malley M.A."/>
            <person name="Stajich J.E."/>
            <person name="Spatafora J.W."/>
            <person name="Visel A."/>
            <person name="Grigoriev I.V."/>
        </authorList>
    </citation>
    <scope>NUCLEOTIDE SEQUENCE [LARGE SCALE GENOMIC DNA]</scope>
    <source>
        <strain evidence="4 5">62-1032</strain>
    </source>
</reference>
<gene>
    <name evidence="4" type="ORF">BCR35DRAFT_307568</name>
</gene>
<dbReference type="Pfam" id="PF01464">
    <property type="entry name" value="SLT"/>
    <property type="match status" value="1"/>
</dbReference>
<dbReference type="OrthoDB" id="2537480at2759"/>
<dbReference type="SUPFAM" id="SSF53955">
    <property type="entry name" value="Lysozyme-like"/>
    <property type="match status" value="1"/>
</dbReference>
<keyword evidence="1" id="KW-0175">Coiled coil</keyword>
<dbReference type="InterPro" id="IPR008258">
    <property type="entry name" value="Transglycosylase_SLT_dom_1"/>
</dbReference>
<protein>
    <recommendedName>
        <fullName evidence="3">Transglycosylase SLT domain-containing protein</fullName>
    </recommendedName>
</protein>
<evidence type="ECO:0000259" key="3">
    <source>
        <dbReference type="Pfam" id="PF01464"/>
    </source>
</evidence>
<sequence length="438" mass="45740">MKVATLLALASVGSLATASNRFPANHRRAARSFGSRSLELEARAPGVDASTGTYAANASLEKKDTFHDIAQVAKLVVADSATVAPVDTSVLAAQEDKKKAEEKAAALKAAAEKKAQEEADAAAAAAKKKAAVAKAKAERVAKAKAAAAAQQKKEEEAAAQKAAEEKAAKVAAAKKAKAEKAAAAKAAKAAEKKAASVKVAATKSSSVKLDKVFSGKGNSLIGFVDSNCGPSGATDEEPNGSESWLNCGLSRTNPNAGWTPPSGVTLDHLTVVSLEKALAGNSVWAPCEQYFSLFEQVEQETGVPAILLASFALQESTCQHDVAGDNGGAFGLMQITQDKCQGRDKAGCQEPYFNIKTAAAYFKGELEGLGGNVIAATAVYNGWFSGLSYATATRYASDPSTCDYQQNLDYLYQMFNGWVLGRTGYELGSYQNLKICRD</sequence>
<dbReference type="InParanoid" id="A0A1Y2EMV4"/>
<evidence type="ECO:0000313" key="5">
    <source>
        <dbReference type="Proteomes" id="UP000193467"/>
    </source>
</evidence>
<evidence type="ECO:0000256" key="2">
    <source>
        <dbReference type="SAM" id="SignalP"/>
    </source>
</evidence>
<keyword evidence="2" id="KW-0732">Signal</keyword>
<keyword evidence="5" id="KW-1185">Reference proteome</keyword>
<name>A0A1Y2EMV4_9BASI</name>
<evidence type="ECO:0000256" key="1">
    <source>
        <dbReference type="SAM" id="Coils"/>
    </source>
</evidence>
<feature type="chain" id="PRO_5012530905" description="Transglycosylase SLT domain-containing protein" evidence="2">
    <location>
        <begin position="19"/>
        <end position="438"/>
    </location>
</feature>
<dbReference type="EMBL" id="MCGR01000051">
    <property type="protein sequence ID" value="ORY72566.1"/>
    <property type="molecule type" value="Genomic_DNA"/>
</dbReference>
<dbReference type="Proteomes" id="UP000193467">
    <property type="component" value="Unassembled WGS sequence"/>
</dbReference>
<comment type="caution">
    <text evidence="4">The sequence shown here is derived from an EMBL/GenBank/DDBJ whole genome shotgun (WGS) entry which is preliminary data.</text>
</comment>
<feature type="domain" description="Transglycosylase SLT" evidence="3">
    <location>
        <begin position="293"/>
        <end position="385"/>
    </location>
</feature>
<dbReference type="InterPro" id="IPR023346">
    <property type="entry name" value="Lysozyme-like_dom_sf"/>
</dbReference>
<accession>A0A1Y2EMV4</accession>
<dbReference type="Gene3D" id="1.10.530.10">
    <property type="match status" value="1"/>
</dbReference>
<feature type="coiled-coil region" evidence="1">
    <location>
        <begin position="90"/>
        <end position="193"/>
    </location>
</feature>
<evidence type="ECO:0000313" key="4">
    <source>
        <dbReference type="EMBL" id="ORY72566.1"/>
    </source>
</evidence>